<reference evidence="1" key="1">
    <citation type="submission" date="2018-05" db="EMBL/GenBank/DDBJ databases">
        <authorList>
            <person name="Lanie J.A."/>
            <person name="Ng W.-L."/>
            <person name="Kazmierczak K.M."/>
            <person name="Andrzejewski T.M."/>
            <person name="Davidsen T.M."/>
            <person name="Wayne K.J."/>
            <person name="Tettelin H."/>
            <person name="Glass J.I."/>
            <person name="Rusch D."/>
            <person name="Podicherti R."/>
            <person name="Tsui H.-C.T."/>
            <person name="Winkler M.E."/>
        </authorList>
    </citation>
    <scope>NUCLEOTIDE SEQUENCE</scope>
</reference>
<sequence length="84" mass="9724">MNSSDGKRRCRGCGHSKIEECEKFRILARVSSDCRSLNTRGCLFWCPKCGLVQKILTQSLKEELGEIYQSYETYQHNIEPMVFS</sequence>
<evidence type="ECO:0000313" key="1">
    <source>
        <dbReference type="EMBL" id="SVD46782.1"/>
    </source>
</evidence>
<feature type="non-terminal residue" evidence="1">
    <location>
        <position position="84"/>
    </location>
</feature>
<dbReference type="EMBL" id="UINC01152545">
    <property type="protein sequence ID" value="SVD46782.1"/>
    <property type="molecule type" value="Genomic_DNA"/>
</dbReference>
<gene>
    <name evidence="1" type="ORF">METZ01_LOCUS399636</name>
</gene>
<protein>
    <submittedName>
        <fullName evidence="1">Uncharacterized protein</fullName>
    </submittedName>
</protein>
<accession>A0A382VJS8</accession>
<proteinExistence type="predicted"/>
<organism evidence="1">
    <name type="scientific">marine metagenome</name>
    <dbReference type="NCBI Taxonomy" id="408172"/>
    <lineage>
        <taxon>unclassified sequences</taxon>
        <taxon>metagenomes</taxon>
        <taxon>ecological metagenomes</taxon>
    </lineage>
</organism>
<dbReference type="AlphaFoldDB" id="A0A382VJS8"/>
<name>A0A382VJS8_9ZZZZ</name>